<keyword evidence="1" id="KW-0732">Signal</keyword>
<proteinExistence type="predicted"/>
<gene>
    <name evidence="2" type="ORF">GMST_28910</name>
</gene>
<dbReference type="RefSeq" id="WP_183355383.1">
    <property type="nucleotide sequence ID" value="NZ_BLXX01000009.1"/>
</dbReference>
<organism evidence="2 3">
    <name type="scientific">Geomonas silvestris</name>
    <dbReference type="NCBI Taxonomy" id="2740184"/>
    <lineage>
        <taxon>Bacteria</taxon>
        <taxon>Pseudomonadati</taxon>
        <taxon>Thermodesulfobacteriota</taxon>
        <taxon>Desulfuromonadia</taxon>
        <taxon>Geobacterales</taxon>
        <taxon>Geobacteraceae</taxon>
        <taxon>Geomonas</taxon>
    </lineage>
</organism>
<accession>A0A6V8MKQ3</accession>
<evidence type="ECO:0008006" key="4">
    <source>
        <dbReference type="Google" id="ProtNLM"/>
    </source>
</evidence>
<reference evidence="3" key="1">
    <citation type="submission" date="2020-06" db="EMBL/GenBank/DDBJ databases">
        <title>Draft genomic sequence of Geomonas sp. Red330.</title>
        <authorList>
            <person name="Itoh H."/>
            <person name="Zhenxing X."/>
            <person name="Ushijima N."/>
            <person name="Masuda Y."/>
            <person name="Shiratori Y."/>
            <person name="Senoo K."/>
        </authorList>
    </citation>
    <scope>NUCLEOTIDE SEQUENCE [LARGE SCALE GENOMIC DNA]</scope>
    <source>
        <strain evidence="3">Red330</strain>
    </source>
</reference>
<feature type="chain" id="PRO_5027853914" description="Outer membrane protein beta-barrel domain-containing protein" evidence="1">
    <location>
        <begin position="20"/>
        <end position="186"/>
    </location>
</feature>
<evidence type="ECO:0000313" key="2">
    <source>
        <dbReference type="EMBL" id="GFO60566.1"/>
    </source>
</evidence>
<dbReference type="EMBL" id="BLXX01000009">
    <property type="protein sequence ID" value="GFO60566.1"/>
    <property type="molecule type" value="Genomic_DNA"/>
</dbReference>
<keyword evidence="3" id="KW-1185">Reference proteome</keyword>
<protein>
    <recommendedName>
        <fullName evidence="4">Outer membrane protein beta-barrel domain-containing protein</fullName>
    </recommendedName>
</protein>
<dbReference type="AlphaFoldDB" id="A0A6V8MKQ3"/>
<comment type="caution">
    <text evidence="2">The sequence shown here is derived from an EMBL/GenBank/DDBJ whole genome shotgun (WGS) entry which is preliminary data.</text>
</comment>
<sequence>MIKIMVCAILLASPLPLLAAGLDTPVLSPPLATARFFDPERLLTTAGIRYQAAGALTLEPELGLGYRALERDLQGGAAEEIHKVHAQAGWRLSLADTLYLSAAAKLPVYSYLRSGSYWGQSLGSRQEYDLVHSLRETPAWTGEMGVHLGSRADLTLYYDQAPVPGALTGLHQQEERIGTRIIWRFE</sequence>
<dbReference type="Proteomes" id="UP000556026">
    <property type="component" value="Unassembled WGS sequence"/>
</dbReference>
<name>A0A6V8MKQ3_9BACT</name>
<evidence type="ECO:0000256" key="1">
    <source>
        <dbReference type="SAM" id="SignalP"/>
    </source>
</evidence>
<evidence type="ECO:0000313" key="3">
    <source>
        <dbReference type="Proteomes" id="UP000556026"/>
    </source>
</evidence>
<feature type="signal peptide" evidence="1">
    <location>
        <begin position="1"/>
        <end position="19"/>
    </location>
</feature>